<protein>
    <submittedName>
        <fullName evidence="6">Alpha-2-macroglobulin-like</fullName>
    </submittedName>
</protein>
<dbReference type="SMART" id="SM01360">
    <property type="entry name" value="A2M"/>
    <property type="match status" value="1"/>
</dbReference>
<evidence type="ECO:0000313" key="6">
    <source>
        <dbReference type="EMBL" id="ABD88092.1"/>
    </source>
</evidence>
<dbReference type="InterPro" id="IPR002890">
    <property type="entry name" value="MG2"/>
</dbReference>
<feature type="signal peptide" evidence="3">
    <location>
        <begin position="1"/>
        <end position="23"/>
    </location>
</feature>
<dbReference type="SMART" id="SM01359">
    <property type="entry name" value="A2M_N_2"/>
    <property type="match status" value="1"/>
</dbReference>
<dbReference type="Pfam" id="PF17962">
    <property type="entry name" value="bMG6"/>
    <property type="match status" value="1"/>
</dbReference>
<reference evidence="6" key="1">
    <citation type="submission" date="2006-03" db="EMBL/GenBank/DDBJ databases">
        <title>Complete sequence of Rhodopseudomonas palustris BisB18.</title>
        <authorList>
            <consortium name="US DOE Joint Genome Institute"/>
            <person name="Copeland A."/>
            <person name="Lucas S."/>
            <person name="Lapidus A."/>
            <person name="Barry K."/>
            <person name="Detter J.C."/>
            <person name="Glavina del Rio T."/>
            <person name="Hammon N."/>
            <person name="Israni S."/>
            <person name="Dalin E."/>
            <person name="Tice H."/>
            <person name="Pitluck S."/>
            <person name="Chain P."/>
            <person name="Malfatti S."/>
            <person name="Shin M."/>
            <person name="Vergez L."/>
            <person name="Schmutz J."/>
            <person name="Larimer F."/>
            <person name="Land M."/>
            <person name="Hauser L."/>
            <person name="Pelletier D.A."/>
            <person name="Kyrpides N."/>
            <person name="Anderson I."/>
            <person name="Oda Y."/>
            <person name="Harwood C.S."/>
            <person name="Richardson P."/>
        </authorList>
    </citation>
    <scope>NUCLEOTIDE SEQUENCE [LARGE SCALE GENOMIC DNA]</scope>
    <source>
        <strain evidence="6">BisB18</strain>
    </source>
</reference>
<dbReference type="Pfam" id="PF01835">
    <property type="entry name" value="MG2"/>
    <property type="match status" value="1"/>
</dbReference>
<dbReference type="InterPro" id="IPR011625">
    <property type="entry name" value="A2M_N_BRD"/>
</dbReference>
<dbReference type="HOGENOM" id="CLU_000965_1_0_5"/>
<dbReference type="InterPro" id="IPR051802">
    <property type="entry name" value="YfhM-like"/>
</dbReference>
<dbReference type="Pfam" id="PF17973">
    <property type="entry name" value="bMG10"/>
    <property type="match status" value="1"/>
</dbReference>
<dbReference type="InterPro" id="IPR041203">
    <property type="entry name" value="Bact_A2M_MG5"/>
</dbReference>
<feature type="domain" description="Alpha-2-macroglobulin bait region" evidence="4">
    <location>
        <begin position="871"/>
        <end position="1015"/>
    </location>
</feature>
<dbReference type="SMART" id="SM01419">
    <property type="entry name" value="Thiol-ester_cl"/>
    <property type="match status" value="1"/>
</dbReference>
<name>Q214U4_RHOPB</name>
<organism evidence="6">
    <name type="scientific">Rhodopseudomonas palustris (strain BisB18)</name>
    <dbReference type="NCBI Taxonomy" id="316056"/>
    <lineage>
        <taxon>Bacteria</taxon>
        <taxon>Pseudomonadati</taxon>
        <taxon>Pseudomonadota</taxon>
        <taxon>Alphaproteobacteria</taxon>
        <taxon>Hyphomicrobiales</taxon>
        <taxon>Nitrobacteraceae</taxon>
        <taxon>Rhodopseudomonas</taxon>
    </lineage>
</organism>
<sequence length="1737" mass="184821">MRGLLRAVMLCATLALGLLSAAAADKAFKRDDLADSAIKLEAQIKSEAGAVSKPVAALRADADAAVKRGDSRAALQIMGQIATVSPDDSGNWLRLARAVFRIWTPTGSDQALLLERASTAAYIAYQRAGNAGEEAEALALLGRAFAERKLWRPALDTLRLSLDLREVAEVRGQYEKLRDDHGFRLLDYTVDSDSASPRACFQFSEDLAKRVDFAPFLAQAGTDKPALTSEDKQLCVEGLKHGERYTVHLRAGLPSAVKETLPKSAEFNIYVRDRKPLVRFTGRAYVLPRSGQRGIPLVSVNTKTVSVEVFRIGDRNLINTVVGSDFQRALSAYELTELGGERGIKVWSGELDTESTLNADVTTAFPVGEVLGELQPGVYVMAAAAKGPAASGDEDGGSLATQWFIVSDLGLTAFSGNDGIHVFVNSLASTEPVGKAEVRLLARNNEILATRKTDDSGHVLFESGLSRGEGGSSPALLTVSGASADYAFLSLKSNAFDLSDRGVSGRAVPAGADAFVYAERGVYRSGETVYLTALLRDGQGNALAGAPLTLVVERPDGVEFRRAVLPDQGAGGRSLTLPLNSAVPTGTWRVRAFTDPKGGSVGETTFMVEDYVPDRIEFDISSKDKLIKADVPVELKVDGHFLYGAPASGLQLEGDLLVAPAADRPGFAGYRFGIADEETESHERTPLENLPEADANGVATFPLVLPKPPASTRPQEAQIFIRMAEAGGRAVERKLVLPVVPAAAAIGVKPLFADKTVTEGDNANFDVVLVSPEGKPLARGGLRYELLKIETRYQWYRQNSSWDYEPVKSTRRVADGDLSLAADKPARLTFQPQPGRYRLDVKSADADGPLTQVQFDVGWYSDGSADTPDLLETSIDKPDYAAGDTLVVTVNARSAGKLTVNVLGDRLLTTQSVDVQQGQSQVRLAVGKDWGTGAYVVTTLRRPLDAAAQRMPGRAIGLKWFGIDKTARTLSVALSPPALIRPSTTLTLPVKIGGLTPGEDAKIVVAAVDVGILNLTNYKPPAPDDYYLGQRRLSAEIRDLYGQLIDGMQGSRGQIRSGGDSAGAELQGSPPTQKPLALYSGIVTVAADGTARIDFEIPEFAGTARLMAVAWTATKVGRATIDVTVRDPVVLTATLPRFLLGGDRGTLSFDLDNVEGAPGDYAISVAASGPVKLAGNPTTTLKLAAKQRSTMALALEAGGAGTAAFDVSIKGPNGLTLARHYAIEVKPATQILARRSIRTLAKGESLTLTSDMFADLVPGTGGVSLSVGLSTALDAATILKALDRYPFGCTEQIASRALPLLYVNELAAGAYLAMDGTVDQRIKDAIDRLSARQGSNGSFGLWSAGGDDAWLDAYVTDFLTRAREKGFVVPDVVFKSALDRVRNAVVNAAEPEKDGGRDLAYGLYVLARNGAAPIGDLRYLADTKLDNLATPIAKAQLAAALALVGDRGRAERVYADALQSLTPKPVIAFGRVDYGSALRDAAALVSLASEGNAPRATLTQAVQRVEAARGLTPYTSTQENAWLVLAARALAKETLALEVDGSPVKTALYRSYKASEMAGRPIKIVNTGDAPAQAVVSVSGAPMTPEPAASNGFKIERNYFALDGTPAHILKAKQNDRFAVVLKITEAKPEYGHIMVADYLPAGFEIDNPHLVSSGDSGTLGWIEDGVEPVHSEFRDDRFSAAIDRKSDDKAVFTVAYVVRAVSPGKYVLPQAYVEDMYNPSRYGRSSTGSVEVRPAK</sequence>
<dbReference type="PIRSF" id="PIRSF038980">
    <property type="entry name" value="A2M_bac"/>
    <property type="match status" value="1"/>
</dbReference>
<dbReference type="Pfam" id="PF00207">
    <property type="entry name" value="A2M"/>
    <property type="match status" value="1"/>
</dbReference>
<dbReference type="PANTHER" id="PTHR40094">
    <property type="entry name" value="ALPHA-2-MACROGLOBULIN HOMOLOG"/>
    <property type="match status" value="1"/>
</dbReference>
<evidence type="ECO:0000256" key="3">
    <source>
        <dbReference type="SAM" id="SignalP"/>
    </source>
</evidence>
<comment type="similarity">
    <text evidence="1">Belongs to the protease inhibitor I39 (alpha-2-macroglobulin) family. Bacterial alpha-2-macroglobulin subfamily.</text>
</comment>
<dbReference type="Gene3D" id="1.50.10.20">
    <property type="match status" value="1"/>
</dbReference>
<dbReference type="Gene3D" id="2.60.40.1930">
    <property type="match status" value="1"/>
</dbReference>
<dbReference type="InterPro" id="IPR041462">
    <property type="entry name" value="Bact_A2M_MG6"/>
</dbReference>
<dbReference type="Pfam" id="PF21142">
    <property type="entry name" value="A2M_bMG2"/>
    <property type="match status" value="1"/>
</dbReference>
<evidence type="ECO:0000259" key="4">
    <source>
        <dbReference type="SMART" id="SM01359"/>
    </source>
</evidence>
<dbReference type="InterPro" id="IPR008930">
    <property type="entry name" value="Terpenoid_cyclase/PrenylTrfase"/>
</dbReference>
<dbReference type="KEGG" id="rpc:RPC_2542"/>
<evidence type="ECO:0000256" key="2">
    <source>
        <dbReference type="ARBA" id="ARBA00022729"/>
    </source>
</evidence>
<evidence type="ECO:0000259" key="5">
    <source>
        <dbReference type="SMART" id="SM01360"/>
    </source>
</evidence>
<dbReference type="InterPro" id="IPR047565">
    <property type="entry name" value="Alpha-macroglob_thiol-ester_cl"/>
</dbReference>
<evidence type="ECO:0000256" key="1">
    <source>
        <dbReference type="ARBA" id="ARBA00010556"/>
    </source>
</evidence>
<dbReference type="Pfam" id="PF17972">
    <property type="entry name" value="bMG5"/>
    <property type="match status" value="1"/>
</dbReference>
<dbReference type="OrthoDB" id="9767116at2"/>
<feature type="domain" description="Alpha-2-macroglobulin" evidence="5">
    <location>
        <begin position="1076"/>
        <end position="1165"/>
    </location>
</feature>
<dbReference type="RefSeq" id="WP_011472989.1">
    <property type="nucleotide sequence ID" value="NC_007925.1"/>
</dbReference>
<feature type="chain" id="PRO_5004200049" evidence="3">
    <location>
        <begin position="24"/>
        <end position="1737"/>
    </location>
</feature>
<dbReference type="Pfam" id="PF11974">
    <property type="entry name" value="bMG3"/>
    <property type="match status" value="1"/>
</dbReference>
<proteinExistence type="inferred from homology"/>
<dbReference type="STRING" id="316056.RPC_2542"/>
<dbReference type="InterPro" id="IPR049120">
    <property type="entry name" value="A2M_bMG2"/>
</dbReference>
<dbReference type="InterPro" id="IPR041246">
    <property type="entry name" value="Bact_MG10"/>
</dbReference>
<dbReference type="eggNOG" id="COG2373">
    <property type="taxonomic scope" value="Bacteria"/>
</dbReference>
<gene>
    <name evidence="6" type="ordered locus">RPC_2542</name>
</gene>
<dbReference type="InterPro" id="IPR026284">
    <property type="entry name" value="A2MG_proteobact"/>
</dbReference>
<dbReference type="EMBL" id="CP000301">
    <property type="protein sequence ID" value="ABD88092.1"/>
    <property type="molecule type" value="Genomic_DNA"/>
</dbReference>
<keyword evidence="2 3" id="KW-0732">Signal</keyword>
<dbReference type="PANTHER" id="PTHR40094:SF1">
    <property type="entry name" value="UBIQUITIN DOMAIN-CONTAINING PROTEIN"/>
    <property type="match status" value="1"/>
</dbReference>
<dbReference type="GO" id="GO:0004866">
    <property type="term" value="F:endopeptidase inhibitor activity"/>
    <property type="evidence" value="ECO:0007669"/>
    <property type="project" value="InterPro"/>
</dbReference>
<dbReference type="InterPro" id="IPR001599">
    <property type="entry name" value="Macroglobln_a2"/>
</dbReference>
<dbReference type="InterPro" id="IPR021868">
    <property type="entry name" value="Alpha_2_Macroglob_MG3"/>
</dbReference>
<dbReference type="CDD" id="cd02891">
    <property type="entry name" value="A2M_like"/>
    <property type="match status" value="1"/>
</dbReference>
<dbReference type="Pfam" id="PF07703">
    <property type="entry name" value="A2M_BRD"/>
    <property type="match status" value="1"/>
</dbReference>
<accession>Q214U4</accession>
<dbReference type="SUPFAM" id="SSF48239">
    <property type="entry name" value="Terpenoid cyclases/Protein prenyltransferases"/>
    <property type="match status" value="1"/>
</dbReference>